<dbReference type="EMBL" id="FZNT01000003">
    <property type="protein sequence ID" value="SNR46694.1"/>
    <property type="molecule type" value="Genomic_DNA"/>
</dbReference>
<dbReference type="RefSeq" id="WP_089380949.1">
    <property type="nucleotide sequence ID" value="NZ_FZNT01000003.1"/>
</dbReference>
<protein>
    <recommendedName>
        <fullName evidence="3">Lipoprotein</fullName>
    </recommendedName>
</protein>
<evidence type="ECO:0000313" key="1">
    <source>
        <dbReference type="EMBL" id="SNR46694.1"/>
    </source>
</evidence>
<organism evidence="1 2">
    <name type="scientific">Lutibacter agarilyticus</name>
    <dbReference type="NCBI Taxonomy" id="1109740"/>
    <lineage>
        <taxon>Bacteria</taxon>
        <taxon>Pseudomonadati</taxon>
        <taxon>Bacteroidota</taxon>
        <taxon>Flavobacteriia</taxon>
        <taxon>Flavobacteriales</taxon>
        <taxon>Flavobacteriaceae</taxon>
        <taxon>Lutibacter</taxon>
    </lineage>
</organism>
<sequence length="236" mass="27495">MKKLLPLLTLLFLISCSKQELKIPTLNISGLQELHNHSQVWLFFEVKGNDTIAKVNRKNTISTTHWIYNIDKRLSLKTIIPTLTKLKYKHANGVHSKEGMHNYFSYSDTISKKLTFFEFDATEYKTDSILSKYYLKTNSDTYNKFNNISITFNPNNTLINDAKMEKGELKDTLLDFIDFSSEGKQTMLHLNFNEDLLYQDYLYYSTMISSLKAPHLLINNLEFIFNPTKVPDCDCE</sequence>
<keyword evidence="2" id="KW-1185">Reference proteome</keyword>
<dbReference type="OrthoDB" id="1148707at2"/>
<evidence type="ECO:0008006" key="3">
    <source>
        <dbReference type="Google" id="ProtNLM"/>
    </source>
</evidence>
<gene>
    <name evidence="1" type="ORF">SAMN06265371_103290</name>
</gene>
<accession>A0A238WKC1</accession>
<dbReference type="PROSITE" id="PS51257">
    <property type="entry name" value="PROKAR_LIPOPROTEIN"/>
    <property type="match status" value="1"/>
</dbReference>
<proteinExistence type="predicted"/>
<evidence type="ECO:0000313" key="2">
    <source>
        <dbReference type="Proteomes" id="UP000198384"/>
    </source>
</evidence>
<dbReference type="AlphaFoldDB" id="A0A238WKC1"/>
<name>A0A238WKC1_9FLAO</name>
<dbReference type="Proteomes" id="UP000198384">
    <property type="component" value="Unassembled WGS sequence"/>
</dbReference>
<reference evidence="1 2" key="1">
    <citation type="submission" date="2017-06" db="EMBL/GenBank/DDBJ databases">
        <authorList>
            <person name="Kim H.J."/>
            <person name="Triplett B.A."/>
        </authorList>
    </citation>
    <scope>NUCLEOTIDE SEQUENCE [LARGE SCALE GENOMIC DNA]</scope>
    <source>
        <strain evidence="1 2">DSM 29150</strain>
    </source>
</reference>